<dbReference type="WBParaSite" id="NBR_0001660801-mRNA-1">
    <property type="protein sequence ID" value="NBR_0001660801-mRNA-1"/>
    <property type="gene ID" value="NBR_0001660801"/>
</dbReference>
<feature type="region of interest" description="Disordered" evidence="1">
    <location>
        <begin position="1"/>
        <end position="20"/>
    </location>
</feature>
<proteinExistence type="predicted"/>
<name>A0A0N4YI81_NIPBR</name>
<sequence length="75" mass="8271">MSQSRSRQSTKKAEATASQPSCTLLSDADINNMSAKELLSAMVERNTDPYMSKLIGGLIRKLPLENNDTVEAEKR</sequence>
<reference evidence="2 3" key="2">
    <citation type="submission" date="2018-11" db="EMBL/GenBank/DDBJ databases">
        <authorList>
            <consortium name="Pathogen Informatics"/>
        </authorList>
    </citation>
    <scope>NUCLEOTIDE SEQUENCE [LARGE SCALE GENOMIC DNA]</scope>
</reference>
<protein>
    <submittedName>
        <fullName evidence="2 4">Uncharacterized protein</fullName>
    </submittedName>
</protein>
<evidence type="ECO:0000313" key="4">
    <source>
        <dbReference type="WBParaSite" id="NBR_0001660801-mRNA-1"/>
    </source>
</evidence>
<evidence type="ECO:0000313" key="2">
    <source>
        <dbReference type="EMBL" id="VDL80204.1"/>
    </source>
</evidence>
<dbReference type="EMBL" id="UYSL01022289">
    <property type="protein sequence ID" value="VDL80204.1"/>
    <property type="molecule type" value="Genomic_DNA"/>
</dbReference>
<accession>A0A0N4YI81</accession>
<reference evidence="4" key="1">
    <citation type="submission" date="2017-02" db="UniProtKB">
        <authorList>
            <consortium name="WormBaseParasite"/>
        </authorList>
    </citation>
    <scope>IDENTIFICATION</scope>
</reference>
<evidence type="ECO:0000313" key="3">
    <source>
        <dbReference type="Proteomes" id="UP000271162"/>
    </source>
</evidence>
<dbReference type="AlphaFoldDB" id="A0A0N4YI81"/>
<keyword evidence="3" id="KW-1185">Reference proteome</keyword>
<gene>
    <name evidence="2" type="ORF">NBR_LOCUS16609</name>
</gene>
<evidence type="ECO:0000256" key="1">
    <source>
        <dbReference type="SAM" id="MobiDB-lite"/>
    </source>
</evidence>
<dbReference type="Proteomes" id="UP000271162">
    <property type="component" value="Unassembled WGS sequence"/>
</dbReference>
<organism evidence="4">
    <name type="scientific">Nippostrongylus brasiliensis</name>
    <name type="common">Rat hookworm</name>
    <dbReference type="NCBI Taxonomy" id="27835"/>
    <lineage>
        <taxon>Eukaryota</taxon>
        <taxon>Metazoa</taxon>
        <taxon>Ecdysozoa</taxon>
        <taxon>Nematoda</taxon>
        <taxon>Chromadorea</taxon>
        <taxon>Rhabditida</taxon>
        <taxon>Rhabditina</taxon>
        <taxon>Rhabditomorpha</taxon>
        <taxon>Strongyloidea</taxon>
        <taxon>Heligmosomidae</taxon>
        <taxon>Nippostrongylus</taxon>
    </lineage>
</organism>